<evidence type="ECO:0000313" key="10">
    <source>
        <dbReference type="EMBL" id="EAS00728.1"/>
    </source>
</evidence>
<dbReference type="SUPFAM" id="SSF52777">
    <property type="entry name" value="CoA-dependent acyltransferases"/>
    <property type="match status" value="1"/>
</dbReference>
<evidence type="ECO:0000256" key="7">
    <source>
        <dbReference type="SAM" id="MobiDB-lite"/>
    </source>
</evidence>
<keyword evidence="4 6" id="KW-0450">Lipoyl</keyword>
<feature type="region of interest" description="Disordered" evidence="7">
    <location>
        <begin position="107"/>
        <end position="147"/>
    </location>
</feature>
<evidence type="ECO:0000256" key="5">
    <source>
        <dbReference type="ARBA" id="ARBA00023315"/>
    </source>
</evidence>
<dbReference type="STRING" id="312017.Q23VX7"/>
<dbReference type="EC" id="2.3.1.-" evidence="6"/>
<feature type="compositionally biased region" description="Low complexity" evidence="7">
    <location>
        <begin position="197"/>
        <end position="217"/>
    </location>
</feature>
<dbReference type="InterPro" id="IPR011053">
    <property type="entry name" value="Single_hybrid_motif"/>
</dbReference>
<evidence type="ECO:0000313" key="11">
    <source>
        <dbReference type="Proteomes" id="UP000009168"/>
    </source>
</evidence>
<dbReference type="Gene3D" id="4.10.320.10">
    <property type="entry name" value="E3-binding domain"/>
    <property type="match status" value="1"/>
</dbReference>
<dbReference type="Pfam" id="PF00198">
    <property type="entry name" value="2-oxoacid_dh"/>
    <property type="match status" value="1"/>
</dbReference>
<dbReference type="RefSeq" id="XP_001020973.1">
    <property type="nucleotide sequence ID" value="XM_001020973.1"/>
</dbReference>
<dbReference type="InterPro" id="IPR004167">
    <property type="entry name" value="PSBD"/>
</dbReference>
<dbReference type="OrthoDB" id="202158at2759"/>
<dbReference type="InParanoid" id="Q23VX7"/>
<evidence type="ECO:0000256" key="2">
    <source>
        <dbReference type="ARBA" id="ARBA00007317"/>
    </source>
</evidence>
<evidence type="ECO:0000256" key="6">
    <source>
        <dbReference type="RuleBase" id="RU003423"/>
    </source>
</evidence>
<proteinExistence type="inferred from homology"/>
<dbReference type="InterPro" id="IPR050743">
    <property type="entry name" value="2-oxoacid_DH_E2_comp"/>
</dbReference>
<dbReference type="InterPro" id="IPR036625">
    <property type="entry name" value="E3-bd_dom_sf"/>
</dbReference>
<evidence type="ECO:0000256" key="4">
    <source>
        <dbReference type="ARBA" id="ARBA00022823"/>
    </source>
</evidence>
<dbReference type="Gene3D" id="2.40.50.100">
    <property type="match status" value="1"/>
</dbReference>
<feature type="compositionally biased region" description="Polar residues" evidence="7">
    <location>
        <begin position="128"/>
        <end position="138"/>
    </location>
</feature>
<dbReference type="AlphaFoldDB" id="Q23VX7"/>
<feature type="domain" description="Lipoyl-binding" evidence="8">
    <location>
        <begin position="27"/>
        <end position="102"/>
    </location>
</feature>
<dbReference type="FunCoup" id="Q23VX7">
    <property type="interactions" value="316"/>
</dbReference>
<sequence length="462" mass="51584">MFAFRKLVQQQQRQSFNYLFNAYFGTIKPFKLPDLGEKIKEATVKKLYVKEGDIVEEFQTIADVATDKLFTQIPSSYAGKIHKVFHKEEDTCLVGDVFVEIEVDEDHSGEASTATHHHEAKQEKKENTTISSGATTSTESKKSQPVVDNTYENDYVLSTPAVRSLARQHNINLKNVRGTGKDGRVMKNDILDIISGKTKPSTPETTKPKAASTASSSGVLNETVKTTVKMSDFQKGMQKSMTEANTIPHLYLKDEYDLTNLTVLREQIKKSQNQSITFMTFFIKAFSLALKEYPILNSLYDVNKPFEYTLVQNHNISLAVDSPKGLVVPNIKNVQNLSILDIQKEIKRLVKEGEAGTLGPKDLFDGSICISNIGTIGGTYTGPLIFAPQTTIVGLGRVMTLPRYINKSLDPKVEDLELAPRKIMNVSFGCDHRVVDGATVTKFSNKWKSYLEDPSTMLLHLK</sequence>
<dbReference type="FunFam" id="4.10.320.10:FF:000002">
    <property type="entry name" value="Dihydrolipoamide acetyltransferase component of pyruvate dehydrogenase complex"/>
    <property type="match status" value="1"/>
</dbReference>
<dbReference type="GO" id="GO:0031405">
    <property type="term" value="F:lipoic acid binding"/>
    <property type="evidence" value="ECO:0007669"/>
    <property type="project" value="TreeGrafter"/>
</dbReference>
<name>Q23VX7_TETTS</name>
<dbReference type="InterPro" id="IPR001078">
    <property type="entry name" value="2-oxoacid_DH_actylTfrase"/>
</dbReference>
<dbReference type="Pfam" id="PF02817">
    <property type="entry name" value="E3_binding"/>
    <property type="match status" value="1"/>
</dbReference>
<protein>
    <recommendedName>
        <fullName evidence="6">Dihydrolipoamide acetyltransferase component of pyruvate dehydrogenase complex</fullName>
        <ecNumber evidence="6">2.3.1.-</ecNumber>
    </recommendedName>
</protein>
<dbReference type="GO" id="GO:0016407">
    <property type="term" value="F:acetyltransferase activity"/>
    <property type="evidence" value="ECO:0007669"/>
    <property type="project" value="TreeGrafter"/>
</dbReference>
<dbReference type="eggNOG" id="KOG0558">
    <property type="taxonomic scope" value="Eukaryota"/>
</dbReference>
<dbReference type="InterPro" id="IPR023213">
    <property type="entry name" value="CAT-like_dom_sf"/>
</dbReference>
<dbReference type="PANTHER" id="PTHR43178">
    <property type="entry name" value="DIHYDROLIPOAMIDE ACETYLTRANSFERASE COMPONENT OF PYRUVATE DEHYDROGENASE COMPLEX"/>
    <property type="match status" value="1"/>
</dbReference>
<keyword evidence="5 6" id="KW-0012">Acyltransferase</keyword>
<dbReference type="SUPFAM" id="SSF51230">
    <property type="entry name" value="Single hybrid motif"/>
    <property type="match status" value="1"/>
</dbReference>
<dbReference type="HOGENOM" id="CLU_016733_10_0_1"/>
<keyword evidence="3 6" id="KW-0808">Transferase</keyword>
<dbReference type="OMA" id="MPFCIKA"/>
<accession>Q23VX7</accession>
<keyword evidence="11" id="KW-1185">Reference proteome</keyword>
<comment type="similarity">
    <text evidence="2 6">Belongs to the 2-oxoacid dehydrogenase family.</text>
</comment>
<dbReference type="Pfam" id="PF00364">
    <property type="entry name" value="Biotin_lipoyl"/>
    <property type="match status" value="1"/>
</dbReference>
<dbReference type="KEGG" id="tet:TTHERM_00794540"/>
<dbReference type="PROSITE" id="PS51826">
    <property type="entry name" value="PSBD"/>
    <property type="match status" value="1"/>
</dbReference>
<feature type="domain" description="Peripheral subunit-binding (PSBD)" evidence="9">
    <location>
        <begin position="157"/>
        <end position="194"/>
    </location>
</feature>
<dbReference type="CDD" id="cd06849">
    <property type="entry name" value="lipoyl_domain"/>
    <property type="match status" value="1"/>
</dbReference>
<evidence type="ECO:0000256" key="3">
    <source>
        <dbReference type="ARBA" id="ARBA00022679"/>
    </source>
</evidence>
<dbReference type="EMBL" id="GG662609">
    <property type="protein sequence ID" value="EAS00728.1"/>
    <property type="molecule type" value="Genomic_DNA"/>
</dbReference>
<reference evidence="11" key="1">
    <citation type="journal article" date="2006" name="PLoS Biol.">
        <title>Macronuclear genome sequence of the ciliate Tetrahymena thermophila, a model eukaryote.</title>
        <authorList>
            <person name="Eisen J.A."/>
            <person name="Coyne R.S."/>
            <person name="Wu M."/>
            <person name="Wu D."/>
            <person name="Thiagarajan M."/>
            <person name="Wortman J.R."/>
            <person name="Badger J.H."/>
            <person name="Ren Q."/>
            <person name="Amedeo P."/>
            <person name="Jones K.M."/>
            <person name="Tallon L.J."/>
            <person name="Delcher A.L."/>
            <person name="Salzberg S.L."/>
            <person name="Silva J.C."/>
            <person name="Haas B.J."/>
            <person name="Majoros W.H."/>
            <person name="Farzad M."/>
            <person name="Carlton J.M."/>
            <person name="Smith R.K. Jr."/>
            <person name="Garg J."/>
            <person name="Pearlman R.E."/>
            <person name="Karrer K.M."/>
            <person name="Sun L."/>
            <person name="Manning G."/>
            <person name="Elde N.C."/>
            <person name="Turkewitz A.P."/>
            <person name="Asai D.J."/>
            <person name="Wilkes D.E."/>
            <person name="Wang Y."/>
            <person name="Cai H."/>
            <person name="Collins K."/>
            <person name="Stewart B.A."/>
            <person name="Lee S.R."/>
            <person name="Wilamowska K."/>
            <person name="Weinberg Z."/>
            <person name="Ruzzo W.L."/>
            <person name="Wloga D."/>
            <person name="Gaertig J."/>
            <person name="Frankel J."/>
            <person name="Tsao C.-C."/>
            <person name="Gorovsky M.A."/>
            <person name="Keeling P.J."/>
            <person name="Waller R.F."/>
            <person name="Patron N.J."/>
            <person name="Cherry J.M."/>
            <person name="Stover N.A."/>
            <person name="Krieger C.J."/>
            <person name="del Toro C."/>
            <person name="Ryder H.F."/>
            <person name="Williamson S.C."/>
            <person name="Barbeau R.A."/>
            <person name="Hamilton E.P."/>
            <person name="Orias E."/>
        </authorList>
    </citation>
    <scope>NUCLEOTIDE SEQUENCE [LARGE SCALE GENOMIC DNA]</scope>
    <source>
        <strain evidence="11">SB210</strain>
    </source>
</reference>
<dbReference type="InterPro" id="IPR000089">
    <property type="entry name" value="Biotin_lipoyl"/>
</dbReference>
<feature type="compositionally biased region" description="Basic and acidic residues" evidence="7">
    <location>
        <begin position="116"/>
        <end position="127"/>
    </location>
</feature>
<organism evidence="10 11">
    <name type="scientific">Tetrahymena thermophila (strain SB210)</name>
    <dbReference type="NCBI Taxonomy" id="312017"/>
    <lineage>
        <taxon>Eukaryota</taxon>
        <taxon>Sar</taxon>
        <taxon>Alveolata</taxon>
        <taxon>Ciliophora</taxon>
        <taxon>Intramacronucleata</taxon>
        <taxon>Oligohymenophorea</taxon>
        <taxon>Hymenostomatida</taxon>
        <taxon>Tetrahymenina</taxon>
        <taxon>Tetrahymenidae</taxon>
        <taxon>Tetrahymena</taxon>
    </lineage>
</organism>
<dbReference type="Proteomes" id="UP000009168">
    <property type="component" value="Unassembled WGS sequence"/>
</dbReference>
<dbReference type="SUPFAM" id="SSF47005">
    <property type="entry name" value="Peripheral subunit-binding domain of 2-oxo acid dehydrogenase complex"/>
    <property type="match status" value="1"/>
</dbReference>
<feature type="region of interest" description="Disordered" evidence="7">
    <location>
        <begin position="195"/>
        <end position="218"/>
    </location>
</feature>
<dbReference type="Gene3D" id="3.30.559.10">
    <property type="entry name" value="Chloramphenicol acetyltransferase-like domain"/>
    <property type="match status" value="1"/>
</dbReference>
<comment type="cofactor">
    <cofactor evidence="1 6">
        <name>(R)-lipoate</name>
        <dbReference type="ChEBI" id="CHEBI:83088"/>
    </cofactor>
</comment>
<evidence type="ECO:0000259" key="9">
    <source>
        <dbReference type="PROSITE" id="PS51826"/>
    </source>
</evidence>
<dbReference type="GeneID" id="7825530"/>
<gene>
    <name evidence="10" type="ORF">TTHERM_00794540</name>
</gene>
<dbReference type="GO" id="GO:0005739">
    <property type="term" value="C:mitochondrion"/>
    <property type="evidence" value="ECO:0007669"/>
    <property type="project" value="TreeGrafter"/>
</dbReference>
<dbReference type="PROSITE" id="PS50968">
    <property type="entry name" value="BIOTINYL_LIPOYL"/>
    <property type="match status" value="1"/>
</dbReference>
<dbReference type="FunFam" id="3.30.559.10:FF:000007">
    <property type="entry name" value="Dihydrolipoamide acetyltransferase component of pyruvate dehydrogenase complex"/>
    <property type="match status" value="1"/>
</dbReference>
<dbReference type="PANTHER" id="PTHR43178:SF5">
    <property type="entry name" value="LIPOAMIDE ACYLTRANSFERASE COMPONENT OF BRANCHED-CHAIN ALPHA-KETO ACID DEHYDROGENASE COMPLEX, MITOCHONDRIAL"/>
    <property type="match status" value="1"/>
</dbReference>
<evidence type="ECO:0000256" key="1">
    <source>
        <dbReference type="ARBA" id="ARBA00001938"/>
    </source>
</evidence>
<evidence type="ECO:0000259" key="8">
    <source>
        <dbReference type="PROSITE" id="PS50968"/>
    </source>
</evidence>